<dbReference type="AlphaFoldDB" id="A0A4R8MGE5"/>
<dbReference type="RefSeq" id="WP_133955328.1">
    <property type="nucleotide sequence ID" value="NZ_SORI01000001.1"/>
</dbReference>
<dbReference type="GO" id="GO:0046872">
    <property type="term" value="F:metal ion binding"/>
    <property type="evidence" value="ECO:0007669"/>
    <property type="project" value="UniProtKB-KW"/>
</dbReference>
<evidence type="ECO:0000313" key="5">
    <source>
        <dbReference type="Proteomes" id="UP000295066"/>
    </source>
</evidence>
<dbReference type="GO" id="GO:0051287">
    <property type="term" value="F:NAD binding"/>
    <property type="evidence" value="ECO:0007669"/>
    <property type="project" value="InterPro"/>
</dbReference>
<dbReference type="InterPro" id="IPR005255">
    <property type="entry name" value="PdxA_fam"/>
</dbReference>
<dbReference type="SUPFAM" id="SSF53659">
    <property type="entry name" value="Isocitrate/Isopropylmalate dehydrogenase-like"/>
    <property type="match status" value="1"/>
</dbReference>
<dbReference type="GO" id="GO:0016491">
    <property type="term" value="F:oxidoreductase activity"/>
    <property type="evidence" value="ECO:0007669"/>
    <property type="project" value="UniProtKB-KW"/>
</dbReference>
<sequence length="327" mass="34076">MTKPVIGITIGDPSGVGPEISLKTLRNEEVLASCIPVLYGDEAVLRRAAPIVGCSEKIAAVSGPEEAKAGQISVVSPGVLTGDYEFAKVQGHCGRAAFAYIERAIADAAAGKIAAVVTGPINKEALHAGGINYSGHTEIFADLTGTKDYAMLLMGGGVRVIHVSTHVALREACDRAKKERVLTVIRLADAAVKALGVPKPRIAVAGLNPHSGESGLFGREEIEEIIPAIETARAEGMDVTGPVPPDTVFVKTLRGESDIVVAMYHDQGHIPLKITDFMGGVNVTVGLPIIRTSVDHGTAYGKAGKGTADESSMVSAVRAAVQFARNR</sequence>
<dbReference type="NCBIfam" id="TIGR00557">
    <property type="entry name" value="pdxA"/>
    <property type="match status" value="1"/>
</dbReference>
<gene>
    <name evidence="4" type="ORF">C8D99_101146</name>
</gene>
<accession>A0A4R8MGE5</accession>
<dbReference type="EMBL" id="SORI01000001">
    <property type="protein sequence ID" value="TDY65000.1"/>
    <property type="molecule type" value="Genomic_DNA"/>
</dbReference>
<dbReference type="Proteomes" id="UP000295066">
    <property type="component" value="Unassembled WGS sequence"/>
</dbReference>
<name>A0A4R8MGE5_9BACT</name>
<protein>
    <submittedName>
        <fullName evidence="4">4-hydroxythreonine-4-phosphate dehydrogenase</fullName>
    </submittedName>
</protein>
<keyword evidence="2" id="KW-0560">Oxidoreductase</keyword>
<keyword evidence="5" id="KW-1185">Reference proteome</keyword>
<reference evidence="4 5" key="1">
    <citation type="submission" date="2019-03" db="EMBL/GenBank/DDBJ databases">
        <title>Genomic Encyclopedia of Type Strains, Phase IV (KMG-IV): sequencing the most valuable type-strain genomes for metagenomic binning, comparative biology and taxonomic classification.</title>
        <authorList>
            <person name="Goeker M."/>
        </authorList>
    </citation>
    <scope>NUCLEOTIDE SEQUENCE [LARGE SCALE GENOMIC DNA]</scope>
    <source>
        <strain evidence="4 5">DSM 25964</strain>
    </source>
</reference>
<dbReference type="OrthoDB" id="9801783at2"/>
<evidence type="ECO:0000256" key="1">
    <source>
        <dbReference type="ARBA" id="ARBA00022723"/>
    </source>
</evidence>
<dbReference type="Gene3D" id="3.40.718.10">
    <property type="entry name" value="Isopropylmalate Dehydrogenase"/>
    <property type="match status" value="1"/>
</dbReference>
<organism evidence="4 5">
    <name type="scientific">Aminivibrio pyruvatiphilus</name>
    <dbReference type="NCBI Taxonomy" id="1005740"/>
    <lineage>
        <taxon>Bacteria</taxon>
        <taxon>Thermotogati</taxon>
        <taxon>Synergistota</taxon>
        <taxon>Synergistia</taxon>
        <taxon>Synergistales</taxon>
        <taxon>Aminobacteriaceae</taxon>
        <taxon>Aminivibrio</taxon>
    </lineage>
</organism>
<evidence type="ECO:0000313" key="4">
    <source>
        <dbReference type="EMBL" id="TDY65000.1"/>
    </source>
</evidence>
<dbReference type="PANTHER" id="PTHR30004:SF6">
    <property type="entry name" value="D-THREONATE 4-PHOSPHATE DEHYDROGENASE"/>
    <property type="match status" value="1"/>
</dbReference>
<comment type="caution">
    <text evidence="4">The sequence shown here is derived from an EMBL/GenBank/DDBJ whole genome shotgun (WGS) entry which is preliminary data.</text>
</comment>
<keyword evidence="1" id="KW-0479">Metal-binding</keyword>
<dbReference type="PANTHER" id="PTHR30004">
    <property type="entry name" value="4-HYDROXYTHREONINE-4-PHOSPHATE DEHYDROGENASE"/>
    <property type="match status" value="1"/>
</dbReference>
<evidence type="ECO:0000256" key="3">
    <source>
        <dbReference type="ARBA" id="ARBA00023027"/>
    </source>
</evidence>
<proteinExistence type="predicted"/>
<evidence type="ECO:0000256" key="2">
    <source>
        <dbReference type="ARBA" id="ARBA00023002"/>
    </source>
</evidence>
<keyword evidence="3" id="KW-0520">NAD</keyword>
<dbReference type="Pfam" id="PF04166">
    <property type="entry name" value="PdxA"/>
    <property type="match status" value="1"/>
</dbReference>